<keyword evidence="2" id="KW-1003">Cell membrane</keyword>
<accession>A0ABR7ECJ2</accession>
<feature type="domain" description="ABC transporter" evidence="9">
    <location>
        <begin position="247"/>
        <end position="490"/>
    </location>
</feature>
<dbReference type="SMART" id="SM00382">
    <property type="entry name" value="AAA"/>
    <property type="match status" value="2"/>
</dbReference>
<dbReference type="CDD" id="cd03215">
    <property type="entry name" value="ABC_Carb_Monos_II"/>
    <property type="match status" value="1"/>
</dbReference>
<evidence type="ECO:0000256" key="8">
    <source>
        <dbReference type="ARBA" id="ARBA00023136"/>
    </source>
</evidence>
<keyword evidence="1" id="KW-0813">Transport</keyword>
<proteinExistence type="predicted"/>
<dbReference type="InterPro" id="IPR003439">
    <property type="entry name" value="ABC_transporter-like_ATP-bd"/>
</dbReference>
<dbReference type="Proteomes" id="UP000606889">
    <property type="component" value="Unassembled WGS sequence"/>
</dbReference>
<evidence type="ECO:0000256" key="3">
    <source>
        <dbReference type="ARBA" id="ARBA00022597"/>
    </source>
</evidence>
<keyword evidence="5" id="KW-0547">Nucleotide-binding</keyword>
<evidence type="ECO:0000256" key="5">
    <source>
        <dbReference type="ARBA" id="ARBA00022741"/>
    </source>
</evidence>
<dbReference type="PROSITE" id="PS50893">
    <property type="entry name" value="ABC_TRANSPORTER_2"/>
    <property type="match status" value="2"/>
</dbReference>
<evidence type="ECO:0000256" key="1">
    <source>
        <dbReference type="ARBA" id="ARBA00022448"/>
    </source>
</evidence>
<organism evidence="10 11">
    <name type="scientific">Christensenella tenuis</name>
    <dbReference type="NCBI Taxonomy" id="2763033"/>
    <lineage>
        <taxon>Bacteria</taxon>
        <taxon>Bacillati</taxon>
        <taxon>Bacillota</taxon>
        <taxon>Clostridia</taxon>
        <taxon>Christensenellales</taxon>
        <taxon>Christensenellaceae</taxon>
        <taxon>Christensenella</taxon>
    </lineage>
</organism>
<evidence type="ECO:0000256" key="2">
    <source>
        <dbReference type="ARBA" id="ARBA00022475"/>
    </source>
</evidence>
<evidence type="ECO:0000256" key="7">
    <source>
        <dbReference type="ARBA" id="ARBA00022967"/>
    </source>
</evidence>
<dbReference type="SUPFAM" id="SSF52540">
    <property type="entry name" value="P-loop containing nucleoside triphosphate hydrolases"/>
    <property type="match status" value="2"/>
</dbReference>
<dbReference type="InterPro" id="IPR050107">
    <property type="entry name" value="ABC_carbohydrate_import_ATPase"/>
</dbReference>
<evidence type="ECO:0000313" key="10">
    <source>
        <dbReference type="EMBL" id="MBC5647489.1"/>
    </source>
</evidence>
<evidence type="ECO:0000256" key="6">
    <source>
        <dbReference type="ARBA" id="ARBA00022840"/>
    </source>
</evidence>
<evidence type="ECO:0000259" key="9">
    <source>
        <dbReference type="PROSITE" id="PS50893"/>
    </source>
</evidence>
<dbReference type="PANTHER" id="PTHR43790:SF3">
    <property type="entry name" value="D-ALLOSE IMPORT ATP-BINDING PROTEIN ALSA-RELATED"/>
    <property type="match status" value="1"/>
</dbReference>
<keyword evidence="4" id="KW-0677">Repeat</keyword>
<dbReference type="CDD" id="cd03216">
    <property type="entry name" value="ABC_Carb_Monos_I"/>
    <property type="match status" value="1"/>
</dbReference>
<dbReference type="Gene3D" id="3.40.50.300">
    <property type="entry name" value="P-loop containing nucleotide triphosphate hydrolases"/>
    <property type="match status" value="2"/>
</dbReference>
<comment type="caution">
    <text evidence="10">The sequence shown here is derived from an EMBL/GenBank/DDBJ whole genome shotgun (WGS) entry which is preliminary data.</text>
</comment>
<gene>
    <name evidence="10" type="ORF">H8S18_04000</name>
</gene>
<keyword evidence="7" id="KW-1278">Translocase</keyword>
<keyword evidence="3" id="KW-0762">Sugar transport</keyword>
<dbReference type="PROSITE" id="PS00211">
    <property type="entry name" value="ABC_TRANSPORTER_1"/>
    <property type="match status" value="1"/>
</dbReference>
<dbReference type="GO" id="GO:0005524">
    <property type="term" value="F:ATP binding"/>
    <property type="evidence" value="ECO:0007669"/>
    <property type="project" value="UniProtKB-KW"/>
</dbReference>
<sequence length="494" mass="54103">MKNVTKRFPGTLAVDGVSFAVKPGEVHALVGENGAGKSTLMKVLAGLFNDYTGEILINGKECQLHTPSMAKDHGIGMIYQELSLARCISIYENMLAGRLPKKNALFVDKKEAIEQSKKLLERVGLDYIDPTKEISEISQCEAQLVEIAKVLGTSPHIIVMDEPTSALSSEEVKTLFGIIESLKKQGLAIIYISHHLQEIFEVADNITVMRDGKKVGTYPVEETSTDHLIEMMVGKSVKDFYAKRTATIGEEMMRVENFTRWGFFHHVDFEVHKGEVLAVVGLAGSGRSEIGRALVGVDPVNEGRILLNGKEQKFGSMSDAINAGIGYLTEDRKVAGLALTQSVTDNVLSTIIDKLEKGPFYYPKSHRDIVNQKIKELDIYPPEPDRIVNNLSGGNQQKVLMAKWLATDVSILILDEPTRGVDIGAKQTIHQAVLDYAARGNAVLLLSSDLPEVVGLADRAVILREGHIIGEISKEEITEHSLLIAANGEGKHIS</sequence>
<dbReference type="InterPro" id="IPR027417">
    <property type="entry name" value="P-loop_NTPase"/>
</dbReference>
<dbReference type="InterPro" id="IPR017871">
    <property type="entry name" value="ABC_transporter-like_CS"/>
</dbReference>
<keyword evidence="11" id="KW-1185">Reference proteome</keyword>
<keyword evidence="8" id="KW-0472">Membrane</keyword>
<dbReference type="InterPro" id="IPR003593">
    <property type="entry name" value="AAA+_ATPase"/>
</dbReference>
<dbReference type="EMBL" id="JACOON010000002">
    <property type="protein sequence ID" value="MBC5647489.1"/>
    <property type="molecule type" value="Genomic_DNA"/>
</dbReference>
<name>A0ABR7ECJ2_9FIRM</name>
<evidence type="ECO:0000256" key="4">
    <source>
        <dbReference type="ARBA" id="ARBA00022737"/>
    </source>
</evidence>
<reference evidence="10 11" key="1">
    <citation type="submission" date="2020-08" db="EMBL/GenBank/DDBJ databases">
        <title>Genome public.</title>
        <authorList>
            <person name="Liu C."/>
            <person name="Sun Q."/>
        </authorList>
    </citation>
    <scope>NUCLEOTIDE SEQUENCE [LARGE SCALE GENOMIC DNA]</scope>
    <source>
        <strain evidence="10 11">NSJ-35</strain>
    </source>
</reference>
<evidence type="ECO:0000313" key="11">
    <source>
        <dbReference type="Proteomes" id="UP000606889"/>
    </source>
</evidence>
<keyword evidence="6 10" id="KW-0067">ATP-binding</keyword>
<protein>
    <submittedName>
        <fullName evidence="10">Sugar ABC transporter ATP-binding protein</fullName>
    </submittedName>
</protein>
<feature type="domain" description="ABC transporter" evidence="9">
    <location>
        <begin position="1"/>
        <end position="236"/>
    </location>
</feature>
<dbReference type="Pfam" id="PF00005">
    <property type="entry name" value="ABC_tran"/>
    <property type="match status" value="2"/>
</dbReference>
<dbReference type="PANTHER" id="PTHR43790">
    <property type="entry name" value="CARBOHYDRATE TRANSPORT ATP-BINDING PROTEIN MG119-RELATED"/>
    <property type="match status" value="1"/>
</dbReference>